<protein>
    <recommendedName>
        <fullName evidence="1">UPF0637 protein G6R30_05735</fullName>
    </recommendedName>
</protein>
<comment type="caution">
    <text evidence="2">The sequence shown here is derived from an EMBL/GenBank/DDBJ whole genome shotgun (WGS) entry which is preliminary data.</text>
</comment>
<gene>
    <name evidence="2" type="ORF">G6R30_05735</name>
</gene>
<organism evidence="2 3">
    <name type="scientific">Fructobacillus parabroussonetiae</name>
    <dbReference type="NCBI Taxonomy" id="2713174"/>
    <lineage>
        <taxon>Bacteria</taxon>
        <taxon>Bacillati</taxon>
        <taxon>Bacillota</taxon>
        <taxon>Bacilli</taxon>
        <taxon>Lactobacillales</taxon>
        <taxon>Lactobacillaceae</taxon>
        <taxon>Fructobacillus</taxon>
    </lineage>
</organism>
<evidence type="ECO:0000313" key="2">
    <source>
        <dbReference type="EMBL" id="MBS9337961.1"/>
    </source>
</evidence>
<evidence type="ECO:0000256" key="1">
    <source>
        <dbReference type="HAMAP-Rule" id="MF_01851"/>
    </source>
</evidence>
<dbReference type="Gene3D" id="3.30.930.20">
    <property type="entry name" value="Protein of unknown function DUF1054"/>
    <property type="match status" value="1"/>
</dbReference>
<evidence type="ECO:0000313" key="3">
    <source>
        <dbReference type="Proteomes" id="UP001519503"/>
    </source>
</evidence>
<dbReference type="InterPro" id="IPR053707">
    <property type="entry name" value="UPF0637_domain_sf"/>
</dbReference>
<dbReference type="HAMAP" id="MF_01851">
    <property type="entry name" value="UPF0637"/>
    <property type="match status" value="1"/>
</dbReference>
<keyword evidence="3" id="KW-1185">Reference proteome</keyword>
<accession>A0ABS5QXW9</accession>
<dbReference type="InterPro" id="IPR009403">
    <property type="entry name" value="UPF0637"/>
</dbReference>
<proteinExistence type="inferred from homology"/>
<comment type="similarity">
    <text evidence="1">Belongs to the UPF0637 family.</text>
</comment>
<name>A0ABS5QXW9_9LACO</name>
<dbReference type="Proteomes" id="UP001519503">
    <property type="component" value="Unassembled WGS sequence"/>
</dbReference>
<dbReference type="RefSeq" id="WP_213822435.1">
    <property type="nucleotide sequence ID" value="NZ_JAAMFL010000010.1"/>
</dbReference>
<reference evidence="2 3" key="1">
    <citation type="submission" date="2020-02" db="EMBL/GenBank/DDBJ databases">
        <title>Fructobacillus sp. isolated from paper mulberry of Taiwan.</title>
        <authorList>
            <person name="Lin S.-T."/>
        </authorList>
    </citation>
    <scope>NUCLEOTIDE SEQUENCE [LARGE SCALE GENOMIC DNA]</scope>
    <source>
        <strain evidence="2 3">S1-1</strain>
    </source>
</reference>
<dbReference type="SUPFAM" id="SSF142913">
    <property type="entry name" value="YktB/PF0168-like"/>
    <property type="match status" value="1"/>
</dbReference>
<dbReference type="EMBL" id="JAAMFL010000010">
    <property type="protein sequence ID" value="MBS9337961.1"/>
    <property type="molecule type" value="Genomic_DNA"/>
</dbReference>
<dbReference type="Pfam" id="PF06335">
    <property type="entry name" value="DUF1054"/>
    <property type="match status" value="1"/>
</dbReference>
<sequence length="204" mass="23181">MFQKSDFEVFDDPTLDGRMAKIRSIIDPKFEAFADKALPILLADGRPWVAHVAKHKMRKVNPPENTWVAFAPNKRGYKMEAHFEFGLWDDHLYLYLAVEENMKKTKADGPRIAQELDSLATLVAGLPTDFVLSNNHMENNQAPLATYGELVQRYGRVKSAEVLIGRQIPVDSPLLDNQPEQLADFLLETLTTLVPLYETLKKVQ</sequence>